<dbReference type="HOGENOM" id="CLU_066192_46_8_9"/>
<keyword evidence="2" id="KW-1185">Reference proteome</keyword>
<dbReference type="Proteomes" id="UP000003081">
    <property type="component" value="Unassembled WGS sequence"/>
</dbReference>
<comment type="caution">
    <text evidence="1">The sequence shown here is derived from an EMBL/GenBank/DDBJ whole genome shotgun (WGS) entry which is preliminary data.</text>
</comment>
<name>C4IHJ0_CLOBU</name>
<evidence type="ECO:0000313" key="1">
    <source>
        <dbReference type="EMBL" id="EEP54944.1"/>
    </source>
</evidence>
<reference evidence="1 2" key="1">
    <citation type="submission" date="2009-08" db="EMBL/GenBank/DDBJ databases">
        <authorList>
            <person name="Shrivastava S."/>
            <person name="Brinkac L.B."/>
            <person name="Brown J.L."/>
            <person name="Bruce D.B."/>
            <person name="Detter C."/>
            <person name="Green L.D."/>
            <person name="Munk C.A."/>
            <person name="Rogers Y.C."/>
            <person name="Tapia R."/>
            <person name="Sims D.R."/>
            <person name="Smith L.A."/>
            <person name="Smith T.J."/>
            <person name="Sutton G."/>
            <person name="Brettin T."/>
        </authorList>
    </citation>
    <scope>NUCLEOTIDE SEQUENCE [LARGE SCALE GENOMIC DNA]</scope>
    <source>
        <strain evidence="2">E4 str. BoNT E BL5262</strain>
    </source>
</reference>
<dbReference type="EMBL" id="ACOM01000005">
    <property type="protein sequence ID" value="EEP54944.1"/>
    <property type="molecule type" value="Genomic_DNA"/>
</dbReference>
<evidence type="ECO:0008006" key="3">
    <source>
        <dbReference type="Google" id="ProtNLM"/>
    </source>
</evidence>
<accession>C4IHJ0</accession>
<protein>
    <recommendedName>
        <fullName evidence="3">HTH cro/C1-type domain-containing protein</fullName>
    </recommendedName>
</protein>
<gene>
    <name evidence="1" type="ORF">CLP_2721</name>
</gene>
<dbReference type="AlphaFoldDB" id="C4IHJ0"/>
<sequence length="70" mass="8085">MNSKLLKSYFILNGKSINGAYKALEISKSALYRKMNGITEFTRLEIIKLIEYLEIDISTAMKIFFENEVS</sequence>
<proteinExistence type="predicted"/>
<dbReference type="eggNOG" id="ENOG503252R">
    <property type="taxonomic scope" value="Bacteria"/>
</dbReference>
<organism evidence="1 2">
    <name type="scientific">Clostridium butyricum E4 str. BoNT E BL5262</name>
    <dbReference type="NCBI Taxonomy" id="632245"/>
    <lineage>
        <taxon>Bacteria</taxon>
        <taxon>Bacillati</taxon>
        <taxon>Bacillota</taxon>
        <taxon>Clostridia</taxon>
        <taxon>Eubacteriales</taxon>
        <taxon>Clostridiaceae</taxon>
        <taxon>Clostridium</taxon>
    </lineage>
</organism>
<dbReference type="RefSeq" id="WP_003415577.1">
    <property type="nucleotide sequence ID" value="NZ_ACOM01000005.1"/>
</dbReference>
<evidence type="ECO:0000313" key="2">
    <source>
        <dbReference type="Proteomes" id="UP000003081"/>
    </source>
</evidence>